<comment type="caution">
    <text evidence="2">The sequence shown here is derived from an EMBL/GenBank/DDBJ whole genome shotgun (WGS) entry which is preliminary data.</text>
</comment>
<keyword evidence="1" id="KW-0472">Membrane</keyword>
<keyword evidence="3" id="KW-1185">Reference proteome</keyword>
<evidence type="ECO:0000313" key="2">
    <source>
        <dbReference type="EMBL" id="TWT86790.1"/>
    </source>
</evidence>
<proteinExistence type="predicted"/>
<organism evidence="2 3">
    <name type="scientific">Pseudobythopirellula maris</name>
    <dbReference type="NCBI Taxonomy" id="2527991"/>
    <lineage>
        <taxon>Bacteria</taxon>
        <taxon>Pseudomonadati</taxon>
        <taxon>Planctomycetota</taxon>
        <taxon>Planctomycetia</taxon>
        <taxon>Pirellulales</taxon>
        <taxon>Lacipirellulaceae</taxon>
        <taxon>Pseudobythopirellula</taxon>
    </lineage>
</organism>
<dbReference type="AlphaFoldDB" id="A0A5C5ZI29"/>
<name>A0A5C5ZI29_9BACT</name>
<dbReference type="Proteomes" id="UP000315440">
    <property type="component" value="Unassembled WGS sequence"/>
</dbReference>
<dbReference type="EMBL" id="SJPQ01000004">
    <property type="protein sequence ID" value="TWT86790.1"/>
    <property type="molecule type" value="Genomic_DNA"/>
</dbReference>
<feature type="transmembrane region" description="Helical" evidence="1">
    <location>
        <begin position="12"/>
        <end position="32"/>
    </location>
</feature>
<reference evidence="2 3" key="1">
    <citation type="submission" date="2019-02" db="EMBL/GenBank/DDBJ databases">
        <title>Deep-cultivation of Planctomycetes and their phenomic and genomic characterization uncovers novel biology.</title>
        <authorList>
            <person name="Wiegand S."/>
            <person name="Jogler M."/>
            <person name="Boedeker C."/>
            <person name="Pinto D."/>
            <person name="Vollmers J."/>
            <person name="Rivas-Marin E."/>
            <person name="Kohn T."/>
            <person name="Peeters S.H."/>
            <person name="Heuer A."/>
            <person name="Rast P."/>
            <person name="Oberbeckmann S."/>
            <person name="Bunk B."/>
            <person name="Jeske O."/>
            <person name="Meyerdierks A."/>
            <person name="Storesund J.E."/>
            <person name="Kallscheuer N."/>
            <person name="Luecker S."/>
            <person name="Lage O.M."/>
            <person name="Pohl T."/>
            <person name="Merkel B.J."/>
            <person name="Hornburger P."/>
            <person name="Mueller R.-W."/>
            <person name="Bruemmer F."/>
            <person name="Labrenz M."/>
            <person name="Spormann A.M."/>
            <person name="Op Den Camp H."/>
            <person name="Overmann J."/>
            <person name="Amann R."/>
            <person name="Jetten M.S.M."/>
            <person name="Mascher T."/>
            <person name="Medema M.H."/>
            <person name="Devos D.P."/>
            <person name="Kaster A.-K."/>
            <person name="Ovreas L."/>
            <person name="Rohde M."/>
            <person name="Galperin M.Y."/>
            <person name="Jogler C."/>
        </authorList>
    </citation>
    <scope>NUCLEOTIDE SEQUENCE [LARGE SCALE GENOMIC DNA]</scope>
    <source>
        <strain evidence="2 3">Mal64</strain>
    </source>
</reference>
<accession>A0A5C5ZI29</accession>
<keyword evidence="1" id="KW-1133">Transmembrane helix</keyword>
<gene>
    <name evidence="2" type="ORF">Mal64_36200</name>
</gene>
<keyword evidence="1" id="KW-0812">Transmembrane</keyword>
<evidence type="ECO:0000313" key="3">
    <source>
        <dbReference type="Proteomes" id="UP000315440"/>
    </source>
</evidence>
<protein>
    <submittedName>
        <fullName evidence="2">Uncharacterized protein</fullName>
    </submittedName>
</protein>
<evidence type="ECO:0000256" key="1">
    <source>
        <dbReference type="SAM" id="Phobius"/>
    </source>
</evidence>
<sequence length="48" mass="5430">MPELSEASPFAYFAGIWWASFIFHFVVGYVLWLTKAGNWAQLIGGRHG</sequence>